<organism evidence="2 3">
    <name type="scientific">Lottia gigantea</name>
    <name type="common">Giant owl limpet</name>
    <dbReference type="NCBI Taxonomy" id="225164"/>
    <lineage>
        <taxon>Eukaryota</taxon>
        <taxon>Metazoa</taxon>
        <taxon>Spiralia</taxon>
        <taxon>Lophotrochozoa</taxon>
        <taxon>Mollusca</taxon>
        <taxon>Gastropoda</taxon>
        <taxon>Patellogastropoda</taxon>
        <taxon>Lottioidea</taxon>
        <taxon>Lottiidae</taxon>
        <taxon>Lottia</taxon>
    </lineage>
</organism>
<dbReference type="GO" id="GO:0030151">
    <property type="term" value="F:molybdenum ion binding"/>
    <property type="evidence" value="ECO:0007669"/>
    <property type="project" value="InterPro"/>
</dbReference>
<proteinExistence type="predicted"/>
<dbReference type="CTD" id="20230662"/>
<dbReference type="STRING" id="225164.V4AGB0"/>
<dbReference type="Pfam" id="PF03473">
    <property type="entry name" value="MOSC"/>
    <property type="match status" value="1"/>
</dbReference>
<evidence type="ECO:0000259" key="1">
    <source>
        <dbReference type="PROSITE" id="PS51340"/>
    </source>
</evidence>
<dbReference type="SUPFAM" id="SSF50800">
    <property type="entry name" value="PK beta-barrel domain-like"/>
    <property type="match status" value="1"/>
</dbReference>
<reference evidence="2 3" key="1">
    <citation type="journal article" date="2013" name="Nature">
        <title>Insights into bilaterian evolution from three spiralian genomes.</title>
        <authorList>
            <person name="Simakov O."/>
            <person name="Marletaz F."/>
            <person name="Cho S.J."/>
            <person name="Edsinger-Gonzales E."/>
            <person name="Havlak P."/>
            <person name="Hellsten U."/>
            <person name="Kuo D.H."/>
            <person name="Larsson T."/>
            <person name="Lv J."/>
            <person name="Arendt D."/>
            <person name="Savage R."/>
            <person name="Osoegawa K."/>
            <person name="de Jong P."/>
            <person name="Grimwood J."/>
            <person name="Chapman J.A."/>
            <person name="Shapiro H."/>
            <person name="Aerts A."/>
            <person name="Otillar R.P."/>
            <person name="Terry A.Y."/>
            <person name="Boore J.L."/>
            <person name="Grigoriev I.V."/>
            <person name="Lindberg D.R."/>
            <person name="Seaver E.C."/>
            <person name="Weisblat D.A."/>
            <person name="Putnam N.H."/>
            <person name="Rokhsar D.S."/>
        </authorList>
    </citation>
    <scope>NUCLEOTIDE SEQUENCE [LARGE SCALE GENOMIC DNA]</scope>
</reference>
<dbReference type="GO" id="GO:0003824">
    <property type="term" value="F:catalytic activity"/>
    <property type="evidence" value="ECO:0007669"/>
    <property type="project" value="InterPro"/>
</dbReference>
<dbReference type="KEGG" id="lgi:LOTGIDRAFT_110992"/>
<gene>
    <name evidence="2" type="ORF">LOTGIDRAFT_110992</name>
</gene>
<sequence length="329" mass="37249">MDNPGTVLSTLALTSAIKYSFSLVSWKQKKKKYELIGKVSEINTYPIKSCGGFGLYSADATRLGIRVNGLYDRHWLVVKPNGDFLTMRQYPQLALIETRVEKDDLVVMASGMTDLRIPLRPPSDRSKLRRCRVWENQLQGQDCGDEVSQWFSEYLKTEGIRLLFSAPELMKVQTESKQHPWGNIVASPGDQAGYQDECCGYLIMNQQSLDELNRKLVEPVTFDRFRPNLVIDGAPPFDEDTWQELAIGEQLNVRILEPCARCQLATINPEKGGKSEDGEPLKTLRRMRCKEKYGNFPLFGVLAAVDEEGPINIGDPVYVLRKPQQDITV</sequence>
<dbReference type="Gene3D" id="2.40.33.20">
    <property type="entry name" value="PK beta-barrel domain-like"/>
    <property type="match status" value="1"/>
</dbReference>
<feature type="domain" description="MOSC" evidence="1">
    <location>
        <begin position="170"/>
        <end position="320"/>
    </location>
</feature>
<dbReference type="OrthoDB" id="17255at2759"/>
<name>V4AGB0_LOTGI</name>
<evidence type="ECO:0000313" key="3">
    <source>
        <dbReference type="Proteomes" id="UP000030746"/>
    </source>
</evidence>
<dbReference type="Pfam" id="PF03476">
    <property type="entry name" value="MOSC_N"/>
    <property type="match status" value="1"/>
</dbReference>
<dbReference type="InterPro" id="IPR005303">
    <property type="entry name" value="MOCOS_middle"/>
</dbReference>
<accession>V4AGB0</accession>
<dbReference type="Proteomes" id="UP000030746">
    <property type="component" value="Unassembled WGS sequence"/>
</dbReference>
<dbReference type="RefSeq" id="XP_009046549.1">
    <property type="nucleotide sequence ID" value="XM_009048301.1"/>
</dbReference>
<keyword evidence="3" id="KW-1185">Reference proteome</keyword>
<dbReference type="PANTHER" id="PTHR14237">
    <property type="entry name" value="MOLYBDOPTERIN COFACTOR SULFURASE MOSC"/>
    <property type="match status" value="1"/>
</dbReference>
<dbReference type="InterPro" id="IPR005302">
    <property type="entry name" value="MoCF_Sase_C"/>
</dbReference>
<evidence type="ECO:0000313" key="2">
    <source>
        <dbReference type="EMBL" id="ESP03079.1"/>
    </source>
</evidence>
<dbReference type="InterPro" id="IPR011037">
    <property type="entry name" value="Pyrv_Knase-like_insert_dom_sf"/>
</dbReference>
<dbReference type="AlphaFoldDB" id="V4AGB0"/>
<dbReference type="HOGENOM" id="CLU_028286_0_1_1"/>
<dbReference type="OMA" id="SECATIY"/>
<dbReference type="SUPFAM" id="SSF141673">
    <property type="entry name" value="MOSC N-terminal domain-like"/>
    <property type="match status" value="1"/>
</dbReference>
<dbReference type="PROSITE" id="PS51340">
    <property type="entry name" value="MOSC"/>
    <property type="match status" value="1"/>
</dbReference>
<dbReference type="GO" id="GO:0030170">
    <property type="term" value="F:pyridoxal phosphate binding"/>
    <property type="evidence" value="ECO:0007669"/>
    <property type="project" value="InterPro"/>
</dbReference>
<dbReference type="GeneID" id="20230662"/>
<dbReference type="EMBL" id="KB200129">
    <property type="protein sequence ID" value="ESP03079.1"/>
    <property type="molecule type" value="Genomic_DNA"/>
</dbReference>
<protein>
    <recommendedName>
        <fullName evidence="1">MOSC domain-containing protein</fullName>
    </recommendedName>
</protein>
<dbReference type="PANTHER" id="PTHR14237:SF19">
    <property type="entry name" value="MITOCHONDRIAL AMIDOXIME REDUCING COMPONENT 1"/>
    <property type="match status" value="1"/>
</dbReference>